<feature type="chain" id="PRO_5018084720" evidence="1">
    <location>
        <begin position="23"/>
        <end position="174"/>
    </location>
</feature>
<proteinExistence type="predicted"/>
<keyword evidence="1" id="KW-0732">Signal</keyword>
<evidence type="ECO:0000256" key="1">
    <source>
        <dbReference type="SAM" id="SignalP"/>
    </source>
</evidence>
<organism evidence="2 3">
    <name type="scientific">Corynebacterium alimapuense</name>
    <dbReference type="NCBI Taxonomy" id="1576874"/>
    <lineage>
        <taxon>Bacteria</taxon>
        <taxon>Bacillati</taxon>
        <taxon>Actinomycetota</taxon>
        <taxon>Actinomycetes</taxon>
        <taxon>Mycobacteriales</taxon>
        <taxon>Corynebacteriaceae</taxon>
        <taxon>Corynebacterium</taxon>
    </lineage>
</organism>
<comment type="caution">
    <text evidence="2">The sequence shown here is derived from an EMBL/GenBank/DDBJ whole genome shotgun (WGS) entry which is preliminary data.</text>
</comment>
<dbReference type="EMBL" id="PTJO01000005">
    <property type="protein sequence ID" value="RNE48541.1"/>
    <property type="molecule type" value="Genomic_DNA"/>
</dbReference>
<gene>
    <name evidence="2" type="ORF">C5L39_08590</name>
</gene>
<dbReference type="Proteomes" id="UP000266975">
    <property type="component" value="Unassembled WGS sequence"/>
</dbReference>
<evidence type="ECO:0000313" key="3">
    <source>
        <dbReference type="Proteomes" id="UP000266975"/>
    </source>
</evidence>
<sequence length="174" mass="19091">MAIFSRVLVASAILSVVPFAVACSPSSTDSLEDSPEPEVTAAEPLRQAWIKYAELEGCRISPGLNAYTQEVIDRLLEDDDDMASLFDSADDDTAYLGGFNFTRFDRSTIDVEIAEQLAEAELYVADREAELEEDLAQGEELSELQDMSESDCALVAAQDDDYVYLVQAEAEIDV</sequence>
<dbReference type="AlphaFoldDB" id="A0A3M8K5Q7"/>
<dbReference type="RefSeq" id="WP_123048472.1">
    <property type="nucleotide sequence ID" value="NZ_PTJO01000005.1"/>
</dbReference>
<evidence type="ECO:0000313" key="2">
    <source>
        <dbReference type="EMBL" id="RNE48541.1"/>
    </source>
</evidence>
<protein>
    <submittedName>
        <fullName evidence="2">Uncharacterized protein</fullName>
    </submittedName>
</protein>
<feature type="signal peptide" evidence="1">
    <location>
        <begin position="1"/>
        <end position="22"/>
    </location>
</feature>
<name>A0A3M8K5Q7_9CORY</name>
<keyword evidence="3" id="KW-1185">Reference proteome</keyword>
<dbReference type="PROSITE" id="PS51257">
    <property type="entry name" value="PROKAR_LIPOPROTEIN"/>
    <property type="match status" value="1"/>
</dbReference>
<reference evidence="2 3" key="1">
    <citation type="submission" date="2018-02" db="EMBL/GenBank/DDBJ databases">
        <title>Corynebacterium alimpuense sp. nov., a marine obligate actinomycete isolated from sediments of Valparaiso bay, Chile.</title>
        <authorList>
            <person name="Claverias F."/>
            <person name="Gonzales-Siles L."/>
            <person name="Salva-Serra F."/>
            <person name="Inganaes E."/>
            <person name="Molin K."/>
            <person name="Cumsille A."/>
            <person name="Undabarrena A."/>
            <person name="Couve E."/>
            <person name="Moore E.R.B."/>
            <person name="Gomila M."/>
            <person name="Camara B."/>
        </authorList>
    </citation>
    <scope>NUCLEOTIDE SEQUENCE [LARGE SCALE GENOMIC DNA]</scope>
    <source>
        <strain evidence="2 3">CCUG 69366</strain>
    </source>
</reference>
<accession>A0A3M8K5Q7</accession>